<evidence type="ECO:0000313" key="10">
    <source>
        <dbReference type="Proteomes" id="UP001262032"/>
    </source>
</evidence>
<evidence type="ECO:0000256" key="2">
    <source>
        <dbReference type="ARBA" id="ARBA00022723"/>
    </source>
</evidence>
<comment type="cofactor">
    <cofactor evidence="1">
        <name>iron-sulfur cluster</name>
        <dbReference type="ChEBI" id="CHEBI:30408"/>
    </cofactor>
</comment>
<dbReference type="GeneID" id="97422749"/>
<evidence type="ECO:0000256" key="1">
    <source>
        <dbReference type="ARBA" id="ARBA00001915"/>
    </source>
</evidence>
<evidence type="ECO:0000256" key="3">
    <source>
        <dbReference type="ARBA" id="ARBA00022756"/>
    </source>
</evidence>
<evidence type="ECO:0000256" key="4">
    <source>
        <dbReference type="ARBA" id="ARBA00023004"/>
    </source>
</evidence>
<dbReference type="InterPro" id="IPR058605">
    <property type="entry name" value="BsaP_C"/>
</dbReference>
<dbReference type="Proteomes" id="UP001262032">
    <property type="component" value="Unassembled WGS sequence"/>
</dbReference>
<keyword evidence="4" id="KW-0408">Iron</keyword>
<dbReference type="RefSeq" id="WP_174175697.1">
    <property type="nucleotide sequence ID" value="NZ_JABTYH010000004.1"/>
</dbReference>
<proteinExistence type="inferred from homology"/>
<comment type="similarity">
    <text evidence="6">Belongs to the BsaP family.</text>
</comment>
<evidence type="ECO:0000256" key="5">
    <source>
        <dbReference type="ARBA" id="ARBA00093761"/>
    </source>
</evidence>
<evidence type="ECO:0000313" key="9">
    <source>
        <dbReference type="EMBL" id="MDR7163807.1"/>
    </source>
</evidence>
<sequence>MIPTRSTSSIIGSFCGHCGELYPKETFDGGSAPPSNVLQTGDGQVAAAPHQECAARLQLEPPRYCGQCGRRLKVQVSPHAWTATCSRHGTTAS</sequence>
<feature type="domain" description="Biotin synthase auxiliary protein C-terminal" evidence="8">
    <location>
        <begin position="72"/>
        <end position="93"/>
    </location>
</feature>
<dbReference type="AlphaFoldDB" id="A0AAW8N816"/>
<name>A0AAW8N816_PSEOX</name>
<evidence type="ECO:0000256" key="7">
    <source>
        <dbReference type="ARBA" id="ARBA00093796"/>
    </source>
</evidence>
<evidence type="ECO:0000256" key="6">
    <source>
        <dbReference type="ARBA" id="ARBA00093780"/>
    </source>
</evidence>
<reference evidence="9" key="1">
    <citation type="submission" date="2023-07" db="EMBL/GenBank/DDBJ databases">
        <title>Sorghum-associated microbial communities from plants grown in Nebraska, USA.</title>
        <authorList>
            <person name="Schachtman D."/>
        </authorList>
    </citation>
    <scope>NUCLEOTIDE SEQUENCE</scope>
    <source>
        <strain evidence="9">BE261</strain>
    </source>
</reference>
<gene>
    <name evidence="9" type="ORF">J2X12_001822</name>
</gene>
<keyword evidence="3" id="KW-0093">Biotin biosynthesis</keyword>
<dbReference type="Pfam" id="PF26519">
    <property type="entry name" value="BsaP"/>
    <property type="match status" value="1"/>
</dbReference>
<protein>
    <recommendedName>
        <fullName evidence="7">Biotin synthase auxiliary protein</fullName>
    </recommendedName>
</protein>
<accession>A0AAW8N816</accession>
<organism evidence="9 10">
    <name type="scientific">Pseudarthrobacter oxydans</name>
    <name type="common">Arthrobacter oxydans</name>
    <dbReference type="NCBI Taxonomy" id="1671"/>
    <lineage>
        <taxon>Bacteria</taxon>
        <taxon>Bacillati</taxon>
        <taxon>Actinomycetota</taxon>
        <taxon>Actinomycetes</taxon>
        <taxon>Micrococcales</taxon>
        <taxon>Micrococcaceae</taxon>
        <taxon>Pseudarthrobacter</taxon>
    </lineage>
</organism>
<keyword evidence="2" id="KW-0479">Metal-binding</keyword>
<comment type="function">
    <text evidence="5">Required for the activity of the biotin synthase BioB.</text>
</comment>
<comment type="caution">
    <text evidence="9">The sequence shown here is derived from an EMBL/GenBank/DDBJ whole genome shotgun (WGS) entry which is preliminary data.</text>
</comment>
<evidence type="ECO:0000259" key="8">
    <source>
        <dbReference type="Pfam" id="PF26519"/>
    </source>
</evidence>
<dbReference type="EMBL" id="JAVDWN010000005">
    <property type="protein sequence ID" value="MDR7163807.1"/>
    <property type="molecule type" value="Genomic_DNA"/>
</dbReference>